<dbReference type="GO" id="GO:0010467">
    <property type="term" value="P:gene expression"/>
    <property type="evidence" value="ECO:0007669"/>
    <property type="project" value="UniProtKB-ARBA"/>
</dbReference>
<keyword evidence="2" id="KW-0597">Phosphoprotein</keyword>
<dbReference type="OrthoDB" id="1898821at2759"/>
<dbReference type="Proteomes" id="UP000245771">
    <property type="component" value="Unassembled WGS sequence"/>
</dbReference>
<comment type="subcellular location">
    <subcellularLocation>
        <location evidence="1">Nucleus</location>
    </subcellularLocation>
</comment>
<dbReference type="FunFam" id="1.25.10.10:FF:001136">
    <property type="entry name" value="Beta-catenin-like protein 1"/>
    <property type="match status" value="1"/>
</dbReference>
<evidence type="ECO:0000313" key="8">
    <source>
        <dbReference type="EMBL" id="PWN32567.1"/>
    </source>
</evidence>
<dbReference type="GO" id="GO:0005681">
    <property type="term" value="C:spliceosomal complex"/>
    <property type="evidence" value="ECO:0007669"/>
    <property type="project" value="TreeGrafter"/>
</dbReference>
<dbReference type="SUPFAM" id="SSF48371">
    <property type="entry name" value="ARM repeat"/>
    <property type="match status" value="1"/>
</dbReference>
<protein>
    <submittedName>
        <fullName evidence="8">DUF1716-domain-containing protein</fullName>
    </submittedName>
</protein>
<evidence type="ECO:0000256" key="2">
    <source>
        <dbReference type="ARBA" id="ARBA00022553"/>
    </source>
</evidence>
<feature type="domain" description="Beta-catenin-like protein 1 N-terminal" evidence="7">
    <location>
        <begin position="88"/>
        <end position="201"/>
    </location>
</feature>
<dbReference type="AlphaFoldDB" id="A0A316V4T4"/>
<dbReference type="RefSeq" id="XP_025352869.1">
    <property type="nucleotide sequence ID" value="XM_025502831.1"/>
</dbReference>
<dbReference type="GeneID" id="37024612"/>
<keyword evidence="5" id="KW-0539">Nucleus</keyword>
<name>A0A316V4T4_9BASI</name>
<evidence type="ECO:0000256" key="6">
    <source>
        <dbReference type="SAM" id="MobiDB-lite"/>
    </source>
</evidence>
<dbReference type="STRING" id="1280837.A0A316V4T4"/>
<dbReference type="InterPro" id="IPR013180">
    <property type="entry name" value="CTNNBL1_N"/>
</dbReference>
<evidence type="ECO:0000256" key="1">
    <source>
        <dbReference type="ARBA" id="ARBA00004123"/>
    </source>
</evidence>
<evidence type="ECO:0000256" key="3">
    <source>
        <dbReference type="ARBA" id="ARBA00022737"/>
    </source>
</evidence>
<keyword evidence="4" id="KW-0175">Coiled coil</keyword>
<keyword evidence="3" id="KW-0677">Repeat</keyword>
<dbReference type="InterPro" id="IPR011989">
    <property type="entry name" value="ARM-like"/>
</dbReference>
<dbReference type="PANTHER" id="PTHR14978:SF0">
    <property type="entry name" value="BETA-CATENIN-LIKE PROTEIN 1"/>
    <property type="match status" value="1"/>
</dbReference>
<dbReference type="InParanoid" id="A0A316V4T4"/>
<evidence type="ECO:0000256" key="4">
    <source>
        <dbReference type="ARBA" id="ARBA00023054"/>
    </source>
</evidence>
<dbReference type="Gene3D" id="1.25.10.10">
    <property type="entry name" value="Leucine-rich Repeat Variant"/>
    <property type="match status" value="1"/>
</dbReference>
<keyword evidence="9" id="KW-1185">Reference proteome</keyword>
<dbReference type="PANTHER" id="PTHR14978">
    <property type="entry name" value="BETA-CATENIN-LIKE PROTEIN 1 NUCLEAR ASSOCIATED PROTEIN"/>
    <property type="match status" value="1"/>
</dbReference>
<dbReference type="FunCoup" id="A0A316V4T4">
    <property type="interactions" value="633"/>
</dbReference>
<proteinExistence type="predicted"/>
<evidence type="ECO:0000259" key="7">
    <source>
        <dbReference type="SMART" id="SM01156"/>
    </source>
</evidence>
<dbReference type="SMART" id="SM01156">
    <property type="entry name" value="DUF1716"/>
    <property type="match status" value="1"/>
</dbReference>
<gene>
    <name evidence="8" type="ORF">FA14DRAFT_75473</name>
</gene>
<dbReference type="EMBL" id="KZ819605">
    <property type="protein sequence ID" value="PWN32567.1"/>
    <property type="molecule type" value="Genomic_DNA"/>
</dbReference>
<dbReference type="InterPro" id="IPR039678">
    <property type="entry name" value="CTNNBL1"/>
</dbReference>
<dbReference type="InterPro" id="IPR016024">
    <property type="entry name" value="ARM-type_fold"/>
</dbReference>
<feature type="region of interest" description="Disordered" evidence="6">
    <location>
        <begin position="1"/>
        <end position="68"/>
    </location>
</feature>
<dbReference type="Pfam" id="PF08216">
    <property type="entry name" value="CTNNBL"/>
    <property type="match status" value="1"/>
</dbReference>
<organism evidence="8 9">
    <name type="scientific">Meira miltonrushii</name>
    <dbReference type="NCBI Taxonomy" id="1280837"/>
    <lineage>
        <taxon>Eukaryota</taxon>
        <taxon>Fungi</taxon>
        <taxon>Dikarya</taxon>
        <taxon>Basidiomycota</taxon>
        <taxon>Ustilaginomycotina</taxon>
        <taxon>Exobasidiomycetes</taxon>
        <taxon>Exobasidiales</taxon>
        <taxon>Brachybasidiaceae</taxon>
        <taxon>Meira</taxon>
    </lineage>
</organism>
<evidence type="ECO:0000313" key="9">
    <source>
        <dbReference type="Proteomes" id="UP000245771"/>
    </source>
</evidence>
<reference evidence="8 9" key="1">
    <citation type="journal article" date="2018" name="Mol. Biol. Evol.">
        <title>Broad Genomic Sampling Reveals a Smut Pathogenic Ancestry of the Fungal Clade Ustilaginomycotina.</title>
        <authorList>
            <person name="Kijpornyongpan T."/>
            <person name="Mondo S.J."/>
            <person name="Barry K."/>
            <person name="Sandor L."/>
            <person name="Lee J."/>
            <person name="Lipzen A."/>
            <person name="Pangilinan J."/>
            <person name="LaButti K."/>
            <person name="Hainaut M."/>
            <person name="Henrissat B."/>
            <person name="Grigoriev I.V."/>
            <person name="Spatafora J.W."/>
            <person name="Aime M.C."/>
        </authorList>
    </citation>
    <scope>NUCLEOTIDE SEQUENCE [LARGE SCALE GENOMIC DNA]</scope>
    <source>
        <strain evidence="8 9">MCA 3882</strain>
    </source>
</reference>
<accession>A0A316V4T4</accession>
<sequence>MDVDKLFKLPKLPQSSINKRKWQEPDANQLKAARVEDVGEEDTSGPSRLSRVQDIDQEEDAPDFAPGNDADYFIDEDDEGGRFFGGGLTSQQKRILELMNGANANQNDEILKPDQELRTLRKNILRLERSITKNQEMRVKYPDDPQKFLASEADLHDAIRSLVSVTTNPALLYPELVKQNTTASLCSLLAHENIDIAAGVIELLEEIFDDDVLDAGLEGRTEEEQLGEETGQRKGQVAVESVLDALSENSLVDLLVQTLPRLQGDGQSDGKSIAAEANAESDSDATFHLLGLMENLISLRASLADELFGSTFLKWILAKISPKTTYDQNKGYAAELLCILLQAGQSSEQRAIKFGKEGGIDQLLNALAPLRKTLSIGDEVREFYENLFDALCVALTATPNKKAFHDAEGVELMCLIMKASKGFVRLRCVKLINHATSGPRGSKNCTRFVECQGLKVLFHSLGNEHVTVQDEDNVLEIIASLLNNLASDSVERIRLISKFVEKEYEKLDRLVEVHFAARNRLQNVEVELRKELAQINDEDLDEEEWEADAYIRRLDGGMFTLQLADYCLAWLIMEDDGIQKHVKLLFDRKESTLDDVVKTLQQYHANVGEEVVISEPEHDDEEPLRLTDVLVQLVNYILPII</sequence>
<evidence type="ECO:0000256" key="5">
    <source>
        <dbReference type="ARBA" id="ARBA00023242"/>
    </source>
</evidence>